<reference evidence="1" key="1">
    <citation type="submission" date="2018-02" db="EMBL/GenBank/DDBJ databases">
        <title>Rhizophora mucronata_Transcriptome.</title>
        <authorList>
            <person name="Meera S.P."/>
            <person name="Sreeshan A."/>
            <person name="Augustine A."/>
        </authorList>
    </citation>
    <scope>NUCLEOTIDE SEQUENCE</scope>
    <source>
        <tissue evidence="1">Leaf</tissue>
    </source>
</reference>
<evidence type="ECO:0000313" key="1">
    <source>
        <dbReference type="EMBL" id="MBX72957.1"/>
    </source>
</evidence>
<organism evidence="1">
    <name type="scientific">Rhizophora mucronata</name>
    <name type="common">Asiatic mangrove</name>
    <dbReference type="NCBI Taxonomy" id="61149"/>
    <lineage>
        <taxon>Eukaryota</taxon>
        <taxon>Viridiplantae</taxon>
        <taxon>Streptophyta</taxon>
        <taxon>Embryophyta</taxon>
        <taxon>Tracheophyta</taxon>
        <taxon>Spermatophyta</taxon>
        <taxon>Magnoliopsida</taxon>
        <taxon>eudicotyledons</taxon>
        <taxon>Gunneridae</taxon>
        <taxon>Pentapetalae</taxon>
        <taxon>rosids</taxon>
        <taxon>fabids</taxon>
        <taxon>Malpighiales</taxon>
        <taxon>Rhizophoraceae</taxon>
        <taxon>Rhizophora</taxon>
    </lineage>
</organism>
<protein>
    <submittedName>
        <fullName evidence="1">Uncharacterized protein</fullName>
    </submittedName>
</protein>
<proteinExistence type="predicted"/>
<dbReference type="EMBL" id="GGEC01092473">
    <property type="protein sequence ID" value="MBX72957.1"/>
    <property type="molecule type" value="Transcribed_RNA"/>
</dbReference>
<name>A0A2P2R171_RHIMU</name>
<sequence>MGGERRGSEQLKLT</sequence>
<accession>A0A2P2R171</accession>